<dbReference type="Pfam" id="PF03795">
    <property type="entry name" value="YCII"/>
    <property type="match status" value="1"/>
</dbReference>
<dbReference type="Gene3D" id="3.30.70.1060">
    <property type="entry name" value="Dimeric alpha+beta barrel"/>
    <property type="match status" value="1"/>
</dbReference>
<dbReference type="PANTHER" id="PTHR37828">
    <property type="entry name" value="GSR2449 PROTEIN"/>
    <property type="match status" value="1"/>
</dbReference>
<evidence type="ECO:0000256" key="1">
    <source>
        <dbReference type="ARBA" id="ARBA00007689"/>
    </source>
</evidence>
<comment type="similarity">
    <text evidence="1">Belongs to the YciI family.</text>
</comment>
<feature type="domain" description="YCII-related" evidence="2">
    <location>
        <begin position="13"/>
        <end position="82"/>
    </location>
</feature>
<gene>
    <name evidence="3" type="ORF">AS030_07115</name>
</gene>
<dbReference type="EMBL" id="LNQN01000001">
    <property type="protein sequence ID" value="KSU85272.1"/>
    <property type="molecule type" value="Genomic_DNA"/>
</dbReference>
<dbReference type="Proteomes" id="UP000054099">
    <property type="component" value="Unassembled WGS sequence"/>
</dbReference>
<dbReference type="InterPro" id="IPR011008">
    <property type="entry name" value="Dimeric_a/b-barrel"/>
</dbReference>
<comment type="caution">
    <text evidence="3">The sequence shown here is derived from an EMBL/GenBank/DDBJ whole genome shotgun (WGS) entry which is preliminary data.</text>
</comment>
<protein>
    <recommendedName>
        <fullName evidence="2">YCII-related domain-containing protein</fullName>
    </recommendedName>
</protein>
<sequence>MNYYAVRLPVLDEEKSKVHRQEHLSYLESLAEKGNIFTYGRFTDGTGGLVIYKAANLEEATSLAKNDPYVVTGARDCVVNEWAMNIEVLSK</sequence>
<accession>A0A0V8JEG6</accession>
<proteinExistence type="inferred from homology"/>
<dbReference type="AlphaFoldDB" id="A0A0V8JEG6"/>
<dbReference type="SUPFAM" id="SSF54909">
    <property type="entry name" value="Dimeric alpha+beta barrel"/>
    <property type="match status" value="1"/>
</dbReference>
<evidence type="ECO:0000259" key="2">
    <source>
        <dbReference type="Pfam" id="PF03795"/>
    </source>
</evidence>
<reference evidence="3 4" key="1">
    <citation type="journal article" date="2014" name="Antonie Van Leeuwenhoek">
        <title>Fictibacillus enclensis sp. nov., isolated from marine sediment.</title>
        <authorList>
            <person name="Dastager S.G."/>
            <person name="Mawlankar R."/>
            <person name="Srinivasan K."/>
            <person name="Tang S.K."/>
            <person name="Lee J.C."/>
            <person name="Ramana V.V."/>
            <person name="Shouche Y.S."/>
        </authorList>
    </citation>
    <scope>NUCLEOTIDE SEQUENCE [LARGE SCALE GENOMIC DNA]</scope>
    <source>
        <strain evidence="3 4">NIO-1003</strain>
    </source>
</reference>
<dbReference type="PANTHER" id="PTHR37828:SF1">
    <property type="entry name" value="YCII-RELATED DOMAIN-CONTAINING PROTEIN"/>
    <property type="match status" value="1"/>
</dbReference>
<evidence type="ECO:0000313" key="3">
    <source>
        <dbReference type="EMBL" id="KSU85272.1"/>
    </source>
</evidence>
<dbReference type="OrthoDB" id="162319at2"/>
<dbReference type="InterPro" id="IPR005545">
    <property type="entry name" value="YCII"/>
</dbReference>
<name>A0A0V8JEG6_9BACL</name>
<organism evidence="3 4">
    <name type="scientific">Fictibacillus enclensis</name>
    <dbReference type="NCBI Taxonomy" id="1017270"/>
    <lineage>
        <taxon>Bacteria</taxon>
        <taxon>Bacillati</taxon>
        <taxon>Bacillota</taxon>
        <taxon>Bacilli</taxon>
        <taxon>Bacillales</taxon>
        <taxon>Fictibacillaceae</taxon>
        <taxon>Fictibacillus</taxon>
    </lineage>
</organism>
<evidence type="ECO:0000313" key="4">
    <source>
        <dbReference type="Proteomes" id="UP000054099"/>
    </source>
</evidence>
<dbReference type="RefSeq" id="WP_061969902.1">
    <property type="nucleotide sequence ID" value="NZ_CP126109.1"/>
</dbReference>
<keyword evidence="4" id="KW-1185">Reference proteome</keyword>